<proteinExistence type="predicted"/>
<gene>
    <name evidence="2" type="ORF">S06H3_28497</name>
</gene>
<dbReference type="EMBL" id="BARV01016634">
    <property type="protein sequence ID" value="GAI29276.1"/>
    <property type="molecule type" value="Genomic_DNA"/>
</dbReference>
<evidence type="ECO:0000313" key="2">
    <source>
        <dbReference type="EMBL" id="GAI29276.1"/>
    </source>
</evidence>
<comment type="caution">
    <text evidence="2">The sequence shown here is derived from an EMBL/GenBank/DDBJ whole genome shotgun (WGS) entry which is preliminary data.</text>
</comment>
<dbReference type="GO" id="GO:0046872">
    <property type="term" value="F:metal ion binding"/>
    <property type="evidence" value="ECO:0007669"/>
    <property type="project" value="UniProtKB-KW"/>
</dbReference>
<dbReference type="SUPFAM" id="SSF144052">
    <property type="entry name" value="Thermophilic metalloprotease-like"/>
    <property type="match status" value="1"/>
</dbReference>
<dbReference type="InterPro" id="IPR052170">
    <property type="entry name" value="M29_Exopeptidase"/>
</dbReference>
<dbReference type="GO" id="GO:0004177">
    <property type="term" value="F:aminopeptidase activity"/>
    <property type="evidence" value="ECO:0007669"/>
    <property type="project" value="InterPro"/>
</dbReference>
<dbReference type="GO" id="GO:0006508">
    <property type="term" value="P:proteolysis"/>
    <property type="evidence" value="ECO:0007669"/>
    <property type="project" value="InterPro"/>
</dbReference>
<evidence type="ECO:0000256" key="1">
    <source>
        <dbReference type="ARBA" id="ARBA00022723"/>
    </source>
</evidence>
<protein>
    <submittedName>
        <fullName evidence="2">Uncharacterized protein</fullName>
    </submittedName>
</protein>
<dbReference type="Pfam" id="PF02073">
    <property type="entry name" value="Peptidase_M29"/>
    <property type="match status" value="1"/>
</dbReference>
<sequence length="285" mass="32439">MWKKMASNNSTHLKNSLDRMFKINFKRKSDESILFVSDFTEEYMFKTITQAKFKQIKDRNLYTKKLFNLTKELYGEKFVKLCEFPSVLQSGLDAPDFVTEELKTCDIFIIPTSYSLSHTNTRVQATNVGARGATLPEFEPYMFDINGSMTADYNEIDKEIKKGISFISEINPNKSKNVHITSKRGTDLTFTIMEGERELKDDNGLYTEHGSFGNLPAGEIFTAPMEGTANGTILIEKGWSVRAKEGEDMIFEFKDGLLISLTGANDETLNLVDLNPKRNQRKILI</sequence>
<name>X1NGE1_9ZZZZ</name>
<keyword evidence="1" id="KW-0479">Metal-binding</keyword>
<accession>X1NGE1</accession>
<dbReference type="InterPro" id="IPR000787">
    <property type="entry name" value="Peptidase_M29"/>
</dbReference>
<dbReference type="PANTHER" id="PTHR34448">
    <property type="entry name" value="AMINOPEPTIDASE"/>
    <property type="match status" value="1"/>
</dbReference>
<dbReference type="AlphaFoldDB" id="X1NGE1"/>
<organism evidence="2">
    <name type="scientific">marine sediment metagenome</name>
    <dbReference type="NCBI Taxonomy" id="412755"/>
    <lineage>
        <taxon>unclassified sequences</taxon>
        <taxon>metagenomes</taxon>
        <taxon>ecological metagenomes</taxon>
    </lineage>
</organism>
<dbReference type="PANTHER" id="PTHR34448:SF1">
    <property type="entry name" value="BLL6088 PROTEIN"/>
    <property type="match status" value="1"/>
</dbReference>
<reference evidence="2" key="1">
    <citation type="journal article" date="2014" name="Front. Microbiol.">
        <title>High frequency of phylogenetically diverse reductive dehalogenase-homologous genes in deep subseafloor sedimentary metagenomes.</title>
        <authorList>
            <person name="Kawai M."/>
            <person name="Futagami T."/>
            <person name="Toyoda A."/>
            <person name="Takaki Y."/>
            <person name="Nishi S."/>
            <person name="Hori S."/>
            <person name="Arai W."/>
            <person name="Tsubouchi T."/>
            <person name="Morono Y."/>
            <person name="Uchiyama I."/>
            <person name="Ito T."/>
            <person name="Fujiyama A."/>
            <person name="Inagaki F."/>
            <person name="Takami H."/>
        </authorList>
    </citation>
    <scope>NUCLEOTIDE SEQUENCE</scope>
    <source>
        <strain evidence="2">Expedition CK06-06</strain>
    </source>
</reference>